<reference evidence="8 9" key="1">
    <citation type="submission" date="2019-12" db="EMBL/GenBank/DDBJ databases">
        <title>Defluviitalea raffinosedens, isolated from a biogas fermenter, genome sequencing and characterization.</title>
        <authorList>
            <person name="Rettenmaier R."/>
            <person name="Schneider M."/>
            <person name="Neuhaus K."/>
            <person name="Liebl W."/>
            <person name="Zverlov V."/>
        </authorList>
    </citation>
    <scope>NUCLEOTIDE SEQUENCE [LARGE SCALE GENOMIC DNA]</scope>
    <source>
        <strain evidence="8 9">249c-K6</strain>
    </source>
</reference>
<dbReference type="HAMAP" id="MF_01217">
    <property type="entry name" value="Acyl_carrier"/>
    <property type="match status" value="1"/>
</dbReference>
<keyword evidence="3 4" id="KW-0597">Phosphoprotein</keyword>
<dbReference type="RefSeq" id="WP_158739352.1">
    <property type="nucleotide sequence ID" value="NZ_WSLF01000002.1"/>
</dbReference>
<evidence type="ECO:0000313" key="9">
    <source>
        <dbReference type="Proteomes" id="UP000483018"/>
    </source>
</evidence>
<dbReference type="NCBIfam" id="NF002148">
    <property type="entry name" value="PRK00982.1-2"/>
    <property type="match status" value="1"/>
</dbReference>
<feature type="modified residue" description="O-(pantetheine 4'-phosphoryl)serine" evidence="4">
    <location>
        <position position="35"/>
    </location>
</feature>
<protein>
    <recommendedName>
        <fullName evidence="4 5">Acyl carrier protein</fullName>
        <shortName evidence="4">ACP</shortName>
    </recommendedName>
</protein>
<evidence type="ECO:0000259" key="7">
    <source>
        <dbReference type="PROSITE" id="PS50075"/>
    </source>
</evidence>
<dbReference type="OrthoDB" id="9804551at2"/>
<dbReference type="PROSITE" id="PS50075">
    <property type="entry name" value="CARRIER"/>
    <property type="match status" value="1"/>
</dbReference>
<sequence>MIFEKIQEIIGEQLGIDKNEIKLESNFQEDLDADSLDLFQIVMALEEAFDLEIPTEDMENIKTVQDAVNYIESKQDKQE</sequence>
<evidence type="ECO:0000256" key="3">
    <source>
        <dbReference type="ARBA" id="ARBA00022553"/>
    </source>
</evidence>
<evidence type="ECO:0000313" key="8">
    <source>
        <dbReference type="EMBL" id="KAE9636098.1"/>
    </source>
</evidence>
<dbReference type="NCBIfam" id="NF002150">
    <property type="entry name" value="PRK00982.1-4"/>
    <property type="match status" value="1"/>
</dbReference>
<dbReference type="PANTHER" id="PTHR20863">
    <property type="entry name" value="ACYL CARRIER PROTEIN"/>
    <property type="match status" value="1"/>
</dbReference>
<gene>
    <name evidence="4 8" type="primary">acpP</name>
    <name evidence="8" type="ORF">GND95_02940</name>
</gene>
<dbReference type="EMBL" id="WSLF01000002">
    <property type="protein sequence ID" value="KAE9636098.1"/>
    <property type="molecule type" value="Genomic_DNA"/>
</dbReference>
<evidence type="ECO:0000256" key="6">
    <source>
        <dbReference type="RuleBase" id="RU003545"/>
    </source>
</evidence>
<dbReference type="GO" id="GO:0000036">
    <property type="term" value="F:acyl carrier activity"/>
    <property type="evidence" value="ECO:0007669"/>
    <property type="project" value="UniProtKB-UniRule"/>
</dbReference>
<comment type="caution">
    <text evidence="8">The sequence shown here is derived from an EMBL/GenBank/DDBJ whole genome shotgun (WGS) entry which is preliminary data.</text>
</comment>
<comment type="pathway">
    <text evidence="4 6">Lipid metabolism; fatty acid biosynthesis.</text>
</comment>
<dbReference type="NCBIfam" id="TIGR00517">
    <property type="entry name" value="acyl_carrier"/>
    <property type="match status" value="1"/>
</dbReference>
<dbReference type="AlphaFoldDB" id="A0A7C8LIV9"/>
<evidence type="ECO:0000256" key="4">
    <source>
        <dbReference type="HAMAP-Rule" id="MF_01217"/>
    </source>
</evidence>
<keyword evidence="9" id="KW-1185">Reference proteome</keyword>
<feature type="domain" description="Carrier" evidence="7">
    <location>
        <begin position="1"/>
        <end position="75"/>
    </location>
</feature>
<dbReference type="InterPro" id="IPR009081">
    <property type="entry name" value="PP-bd_ACP"/>
</dbReference>
<dbReference type="Proteomes" id="UP000483018">
    <property type="component" value="Unassembled WGS sequence"/>
</dbReference>
<dbReference type="PANTHER" id="PTHR20863:SF62">
    <property type="entry name" value="ACYL CARRIER PROTEIN"/>
    <property type="match status" value="1"/>
</dbReference>
<keyword evidence="4" id="KW-0444">Lipid biosynthesis</keyword>
<evidence type="ECO:0000256" key="5">
    <source>
        <dbReference type="NCBIfam" id="TIGR00517"/>
    </source>
</evidence>
<comment type="PTM">
    <text evidence="4">4'-phosphopantetheine is transferred from CoA to a specific serine of apo-ACP by AcpS. This modification is essential for activity because fatty acids are bound in thioester linkage to the sulfhydryl of the prosthetic group.</text>
</comment>
<keyword evidence="4" id="KW-0275">Fatty acid biosynthesis</keyword>
<comment type="subcellular location">
    <subcellularLocation>
        <location evidence="4">Cytoplasm</location>
    </subcellularLocation>
</comment>
<dbReference type="GO" id="GO:0000035">
    <property type="term" value="F:acyl binding"/>
    <property type="evidence" value="ECO:0007669"/>
    <property type="project" value="TreeGrafter"/>
</dbReference>
<proteinExistence type="inferred from homology"/>
<accession>A0A7C8LIV9</accession>
<dbReference type="Pfam" id="PF00550">
    <property type="entry name" value="PP-binding"/>
    <property type="match status" value="1"/>
</dbReference>
<dbReference type="SUPFAM" id="SSF47336">
    <property type="entry name" value="ACP-like"/>
    <property type="match status" value="1"/>
</dbReference>
<dbReference type="GO" id="GO:0005829">
    <property type="term" value="C:cytosol"/>
    <property type="evidence" value="ECO:0007669"/>
    <property type="project" value="TreeGrafter"/>
</dbReference>
<keyword evidence="2 4" id="KW-0963">Cytoplasm</keyword>
<evidence type="ECO:0000256" key="2">
    <source>
        <dbReference type="ARBA" id="ARBA00022490"/>
    </source>
</evidence>
<keyword evidence="4" id="KW-0276">Fatty acid metabolism</keyword>
<dbReference type="Gene3D" id="1.10.1200.10">
    <property type="entry name" value="ACP-like"/>
    <property type="match status" value="1"/>
</dbReference>
<dbReference type="GO" id="GO:0016020">
    <property type="term" value="C:membrane"/>
    <property type="evidence" value="ECO:0007669"/>
    <property type="project" value="GOC"/>
</dbReference>
<comment type="function">
    <text evidence="4 6">Carrier of the growing fatty acid chain in fatty acid biosynthesis.</text>
</comment>
<dbReference type="GO" id="GO:0009245">
    <property type="term" value="P:lipid A biosynthetic process"/>
    <property type="evidence" value="ECO:0007669"/>
    <property type="project" value="TreeGrafter"/>
</dbReference>
<evidence type="ECO:0000256" key="1">
    <source>
        <dbReference type="ARBA" id="ARBA00022450"/>
    </source>
</evidence>
<dbReference type="InterPro" id="IPR036736">
    <property type="entry name" value="ACP-like_sf"/>
</dbReference>
<comment type="similarity">
    <text evidence="4">Belongs to the acyl carrier protein (ACP) family.</text>
</comment>
<keyword evidence="1 4" id="KW-0596">Phosphopantetheine</keyword>
<comment type="PTM">
    <text evidence="6">4'-phosphopantetheine is transferred from CoA to a specific serine of apo-ACP by acpS.</text>
</comment>
<name>A0A7C8LIV9_9FIRM</name>
<organism evidence="8 9">
    <name type="scientific">Defluviitalea raffinosedens</name>
    <dbReference type="NCBI Taxonomy" id="1450156"/>
    <lineage>
        <taxon>Bacteria</taxon>
        <taxon>Bacillati</taxon>
        <taxon>Bacillota</taxon>
        <taxon>Clostridia</taxon>
        <taxon>Lachnospirales</taxon>
        <taxon>Defluviitaleaceae</taxon>
        <taxon>Defluviitalea</taxon>
    </lineage>
</organism>
<keyword evidence="4" id="KW-0443">Lipid metabolism</keyword>
<dbReference type="InterPro" id="IPR003231">
    <property type="entry name" value="ACP"/>
</dbReference>
<dbReference type="UniPathway" id="UPA00094"/>